<dbReference type="AlphaFoldDB" id="A0A3M8P8B6"/>
<dbReference type="SUPFAM" id="SSF88713">
    <property type="entry name" value="Glycoside hydrolase/deacetylase"/>
    <property type="match status" value="1"/>
</dbReference>
<gene>
    <name evidence="2" type="ORF">EEX84_07815</name>
</gene>
<dbReference type="EMBL" id="RIAX01000004">
    <property type="protein sequence ID" value="RNF39862.1"/>
    <property type="molecule type" value="Genomic_DNA"/>
</dbReference>
<dbReference type="GO" id="GO:0016810">
    <property type="term" value="F:hydrolase activity, acting on carbon-nitrogen (but not peptide) bonds"/>
    <property type="evidence" value="ECO:0007669"/>
    <property type="project" value="InterPro"/>
</dbReference>
<dbReference type="PANTHER" id="PTHR10587">
    <property type="entry name" value="GLYCOSYL TRANSFERASE-RELATED"/>
    <property type="match status" value="1"/>
</dbReference>
<evidence type="ECO:0000313" key="2">
    <source>
        <dbReference type="EMBL" id="RNF39862.1"/>
    </source>
</evidence>
<keyword evidence="3" id="KW-1185">Reference proteome</keyword>
<evidence type="ECO:0000313" key="3">
    <source>
        <dbReference type="Proteomes" id="UP000275473"/>
    </source>
</evidence>
<proteinExistence type="predicted"/>
<protein>
    <submittedName>
        <fullName evidence="2">Polysaccharide deacetylase family protein</fullName>
    </submittedName>
</protein>
<dbReference type="CDD" id="cd10917">
    <property type="entry name" value="CE4_NodB_like_6s_7s"/>
    <property type="match status" value="1"/>
</dbReference>
<reference evidence="2 3" key="1">
    <citation type="journal article" date="2018" name="Int. J. Syst. Evol. Microbiol.">
        <title>Planococcus salinus sp. nov., a moderately halophilic bacterium isolated from a saline-alkali soil.</title>
        <authorList>
            <person name="Gan L."/>
        </authorList>
    </citation>
    <scope>NUCLEOTIDE SEQUENCE [LARGE SCALE GENOMIC DNA]</scope>
    <source>
        <strain evidence="2 3">LCB217</strain>
    </source>
</reference>
<dbReference type="GO" id="GO:0005975">
    <property type="term" value="P:carbohydrate metabolic process"/>
    <property type="evidence" value="ECO:0007669"/>
    <property type="project" value="InterPro"/>
</dbReference>
<comment type="caution">
    <text evidence="2">The sequence shown here is derived from an EMBL/GenBank/DDBJ whole genome shotgun (WGS) entry which is preliminary data.</text>
</comment>
<evidence type="ECO:0000259" key="1">
    <source>
        <dbReference type="PROSITE" id="PS51677"/>
    </source>
</evidence>
<dbReference type="InterPro" id="IPR002509">
    <property type="entry name" value="NODB_dom"/>
</dbReference>
<dbReference type="InterPro" id="IPR050248">
    <property type="entry name" value="Polysacc_deacetylase_ArnD"/>
</dbReference>
<organism evidence="2 3">
    <name type="scientific">Planococcus salinus</name>
    <dbReference type="NCBI Taxonomy" id="1848460"/>
    <lineage>
        <taxon>Bacteria</taxon>
        <taxon>Bacillati</taxon>
        <taxon>Bacillota</taxon>
        <taxon>Bacilli</taxon>
        <taxon>Bacillales</taxon>
        <taxon>Caryophanaceae</taxon>
        <taxon>Planococcus</taxon>
    </lineage>
</organism>
<dbReference type="Proteomes" id="UP000275473">
    <property type="component" value="Unassembled WGS sequence"/>
</dbReference>
<dbReference type="OrthoDB" id="258610at2"/>
<dbReference type="RefSeq" id="WP_123165057.1">
    <property type="nucleotide sequence ID" value="NZ_RIAX01000004.1"/>
</dbReference>
<dbReference type="Pfam" id="PF01522">
    <property type="entry name" value="Polysacc_deac_1"/>
    <property type="match status" value="1"/>
</dbReference>
<accession>A0A3M8P8B6</accession>
<dbReference type="InterPro" id="IPR011330">
    <property type="entry name" value="Glyco_hydro/deAcase_b/a-brl"/>
</dbReference>
<dbReference type="PROSITE" id="PS51677">
    <property type="entry name" value="NODB"/>
    <property type="match status" value="1"/>
</dbReference>
<name>A0A3M8P8B6_9BACL</name>
<dbReference type="Gene3D" id="3.20.20.370">
    <property type="entry name" value="Glycoside hydrolase/deacetylase"/>
    <property type="match status" value="1"/>
</dbReference>
<feature type="domain" description="NodB homology" evidence="1">
    <location>
        <begin position="19"/>
        <end position="194"/>
    </location>
</feature>
<sequence length="196" mass="22354">MYDSTNPDIVTSIGPSEEKSVVLTFDDGPSKLLPRFLDVLQQHGVPAVFFWETRLLHPDRPWKRVLEEGHQLGTHATKHVNLTKLTHEQQYNELKNSQQRIETITGATVKLFRPPFGQFNDDTLQAAKRLGMTTVMWKVAPIDWELKESPEQIVANTVSHLEDGAIILLHEIRPTLGILPQLIEAIREKGYTFKLL</sequence>